<keyword evidence="3" id="KW-1185">Reference proteome</keyword>
<dbReference type="RefSeq" id="WP_203816169.1">
    <property type="nucleotide sequence ID" value="NZ_BAAABP010000007.1"/>
</dbReference>
<dbReference type="GO" id="GO:0005975">
    <property type="term" value="P:carbohydrate metabolic process"/>
    <property type="evidence" value="ECO:0007669"/>
    <property type="project" value="UniProtKB-ARBA"/>
</dbReference>
<dbReference type="EMBL" id="BOMM01000009">
    <property type="protein sequence ID" value="GIE09580.1"/>
    <property type="molecule type" value="Genomic_DNA"/>
</dbReference>
<sequence length="400" mass="39253">MSTKPGALKRRGVQALTVAAVVAGGLAVASPAYAAPPAITGVVVAGTTSKVVGPGTTILITGTGFAGMTDNAAAAPCSIAPVAWPDASSGCSQVRFLGKDATATTGYTLATRYTVVSDTQIYAVVPTIPVGDGASLGNPLAGTGSVKVQVVNTMATGIASGVSVSTASEVFYRGPITAAISATGINMNPVGGGVLTVPVTGVAALTSTTFPLEKITGYFVNGVTANSPQVAPATVSFKDATNVNVTVPPGSPSGNLISLVLVHDGIVGTADSDSLKYPAVITGVQSCSASLSTWIATPTTTFPTCTGTANVSGATGDVKVTGKGFTGTASADWNFDGADGTVVPTCAIISDTTAYCHLAITTPPTNGVAAVTFTPKAQNGVAAATFVPTGGSVLIFTSLV</sequence>
<reference evidence="2" key="1">
    <citation type="submission" date="2021-01" db="EMBL/GenBank/DDBJ databases">
        <title>Whole genome shotgun sequence of Actinoplanes ferrugineus NBRC 15555.</title>
        <authorList>
            <person name="Komaki H."/>
            <person name="Tamura T."/>
        </authorList>
    </citation>
    <scope>NUCLEOTIDE SEQUENCE</scope>
    <source>
        <strain evidence="2">NBRC 15555</strain>
    </source>
</reference>
<keyword evidence="1" id="KW-0732">Signal</keyword>
<dbReference type="InterPro" id="IPR013783">
    <property type="entry name" value="Ig-like_fold"/>
</dbReference>
<name>A0A919IV89_9ACTN</name>
<gene>
    <name evidence="2" type="ORF">Afe05nite_14200</name>
</gene>
<proteinExistence type="predicted"/>
<evidence type="ECO:0000313" key="3">
    <source>
        <dbReference type="Proteomes" id="UP000598174"/>
    </source>
</evidence>
<dbReference type="Gene3D" id="2.60.40.10">
    <property type="entry name" value="Immunoglobulins"/>
    <property type="match status" value="1"/>
</dbReference>
<dbReference type="SUPFAM" id="SSF81296">
    <property type="entry name" value="E set domains"/>
    <property type="match status" value="1"/>
</dbReference>
<dbReference type="Proteomes" id="UP000598174">
    <property type="component" value="Unassembled WGS sequence"/>
</dbReference>
<dbReference type="InterPro" id="IPR014756">
    <property type="entry name" value="Ig_E-set"/>
</dbReference>
<feature type="signal peptide" evidence="1">
    <location>
        <begin position="1"/>
        <end position="34"/>
    </location>
</feature>
<evidence type="ECO:0008006" key="4">
    <source>
        <dbReference type="Google" id="ProtNLM"/>
    </source>
</evidence>
<evidence type="ECO:0000256" key="1">
    <source>
        <dbReference type="SAM" id="SignalP"/>
    </source>
</evidence>
<organism evidence="2 3">
    <name type="scientific">Paractinoplanes ferrugineus</name>
    <dbReference type="NCBI Taxonomy" id="113564"/>
    <lineage>
        <taxon>Bacteria</taxon>
        <taxon>Bacillati</taxon>
        <taxon>Actinomycetota</taxon>
        <taxon>Actinomycetes</taxon>
        <taxon>Micromonosporales</taxon>
        <taxon>Micromonosporaceae</taxon>
        <taxon>Paractinoplanes</taxon>
    </lineage>
</organism>
<evidence type="ECO:0000313" key="2">
    <source>
        <dbReference type="EMBL" id="GIE09580.1"/>
    </source>
</evidence>
<dbReference type="AlphaFoldDB" id="A0A919IV89"/>
<protein>
    <recommendedName>
        <fullName evidence="4">IPT/TIG domain-containing protein</fullName>
    </recommendedName>
</protein>
<comment type="caution">
    <text evidence="2">The sequence shown here is derived from an EMBL/GenBank/DDBJ whole genome shotgun (WGS) entry which is preliminary data.</text>
</comment>
<feature type="chain" id="PRO_5037985861" description="IPT/TIG domain-containing protein" evidence="1">
    <location>
        <begin position="35"/>
        <end position="400"/>
    </location>
</feature>
<accession>A0A919IV89</accession>